<reference evidence="2" key="1">
    <citation type="submission" date="2018-01" db="EMBL/GenBank/DDBJ databases">
        <title>An insight into the sialome of Amazonian anophelines.</title>
        <authorList>
            <person name="Ribeiro J.M."/>
            <person name="Scarpassa V."/>
            <person name="Calvo E."/>
        </authorList>
    </citation>
    <scope>NUCLEOTIDE SEQUENCE</scope>
    <source>
        <tissue evidence="2">Salivary glands</tissue>
    </source>
</reference>
<name>A0A2M4CBQ9_9DIPT</name>
<organism evidence="2">
    <name type="scientific">Anopheles marajoara</name>
    <dbReference type="NCBI Taxonomy" id="58244"/>
    <lineage>
        <taxon>Eukaryota</taxon>
        <taxon>Metazoa</taxon>
        <taxon>Ecdysozoa</taxon>
        <taxon>Arthropoda</taxon>
        <taxon>Hexapoda</taxon>
        <taxon>Insecta</taxon>
        <taxon>Pterygota</taxon>
        <taxon>Neoptera</taxon>
        <taxon>Endopterygota</taxon>
        <taxon>Diptera</taxon>
        <taxon>Nematocera</taxon>
        <taxon>Culicoidea</taxon>
        <taxon>Culicidae</taxon>
        <taxon>Anophelinae</taxon>
        <taxon>Anopheles</taxon>
    </lineage>
</organism>
<evidence type="ECO:0000256" key="1">
    <source>
        <dbReference type="SAM" id="SignalP"/>
    </source>
</evidence>
<feature type="chain" id="PRO_5014850364" evidence="1">
    <location>
        <begin position="20"/>
        <end position="85"/>
    </location>
</feature>
<evidence type="ECO:0000313" key="2">
    <source>
        <dbReference type="EMBL" id="MBW62388.1"/>
    </source>
</evidence>
<proteinExistence type="predicted"/>
<dbReference type="EMBL" id="GGFJ01013247">
    <property type="protein sequence ID" value="MBW62388.1"/>
    <property type="molecule type" value="Transcribed_RNA"/>
</dbReference>
<accession>A0A2M4CBQ9</accession>
<protein>
    <submittedName>
        <fullName evidence="2">Putative secreted protein</fullName>
    </submittedName>
</protein>
<dbReference type="AlphaFoldDB" id="A0A2M4CBQ9"/>
<sequence>MCVLPWLWICLFSSFPCESSLRPSQTLPPDDVIMADWVCVCVFFCHHCPPNWGGMHSSEVIESSTFGVSVLIGDKMLLSWRERAC</sequence>
<keyword evidence="1" id="KW-0732">Signal</keyword>
<feature type="signal peptide" evidence="1">
    <location>
        <begin position="1"/>
        <end position="19"/>
    </location>
</feature>